<proteinExistence type="predicted"/>
<accession>A0A853D0F3</accession>
<feature type="region of interest" description="Disordered" evidence="1">
    <location>
        <begin position="234"/>
        <end position="281"/>
    </location>
</feature>
<dbReference type="AlphaFoldDB" id="A0A853D0F3"/>
<feature type="signal peptide" evidence="2">
    <location>
        <begin position="1"/>
        <end position="30"/>
    </location>
</feature>
<dbReference type="PROSITE" id="PS51257">
    <property type="entry name" value="PROKAR_LIPOPROTEIN"/>
    <property type="match status" value="1"/>
</dbReference>
<comment type="caution">
    <text evidence="4">The sequence shown here is derived from an EMBL/GenBank/DDBJ whole genome shotgun (WGS) entry which is preliminary data.</text>
</comment>
<dbReference type="EMBL" id="JACCFL010000001">
    <property type="protein sequence ID" value="NYJ25899.1"/>
    <property type="molecule type" value="Genomic_DNA"/>
</dbReference>
<name>A0A853D0F3_9MICO</name>
<protein>
    <recommendedName>
        <fullName evidence="3">DUF5666 domain-containing protein</fullName>
    </recommendedName>
</protein>
<organism evidence="4 5">
    <name type="scientific">Leifsonia shinshuensis</name>
    <dbReference type="NCBI Taxonomy" id="150026"/>
    <lineage>
        <taxon>Bacteria</taxon>
        <taxon>Bacillati</taxon>
        <taxon>Actinomycetota</taxon>
        <taxon>Actinomycetes</taxon>
        <taxon>Micrococcales</taxon>
        <taxon>Microbacteriaceae</taxon>
        <taxon>Leifsonia</taxon>
    </lineage>
</organism>
<feature type="compositionally biased region" description="Gly residues" evidence="1">
    <location>
        <begin position="264"/>
        <end position="281"/>
    </location>
</feature>
<keyword evidence="2" id="KW-0732">Signal</keyword>
<sequence length="281" mass="26054">MTSLISKPRSIALGATVLGVALLLAGCAAGTPTSSAPASTSAPRAQGAGGSGAGGGGVFGEIAAVNGSTLQVQSQSAQTAVNVSASTTVLQTAKGSLSDVTVGSCVVASTFGGPGSSAAPSTSGAVTSVTISPATNGTCTGFGGGFGGGRGFGGGGGTRTPRPTPTRTRTFTPPVAGVVTAVSGDTITVTPSRTASGSTSGPKTVTTASTTVFTVTSKVTPAALTVGRCAAVRGPADSSGAVTATSVTVSDPGANGCTQPFGRRPGGGAPGGSTGTGGGNA</sequence>
<reference evidence="4 5" key="1">
    <citation type="submission" date="2020-07" db="EMBL/GenBank/DDBJ databases">
        <title>Sequencing the genomes of 1000 actinobacteria strains.</title>
        <authorList>
            <person name="Klenk H.-P."/>
        </authorList>
    </citation>
    <scope>NUCLEOTIDE SEQUENCE [LARGE SCALE GENOMIC DNA]</scope>
    <source>
        <strain evidence="4 5">DSM 15165</strain>
    </source>
</reference>
<feature type="chain" id="PRO_5039423316" description="DUF5666 domain-containing protein" evidence="2">
    <location>
        <begin position="31"/>
        <end position="281"/>
    </location>
</feature>
<evidence type="ECO:0000256" key="2">
    <source>
        <dbReference type="SAM" id="SignalP"/>
    </source>
</evidence>
<gene>
    <name evidence="4" type="ORF">HNR13_004186</name>
</gene>
<dbReference type="InterPro" id="IPR043724">
    <property type="entry name" value="DUF5666"/>
</dbReference>
<evidence type="ECO:0000256" key="1">
    <source>
        <dbReference type="SAM" id="MobiDB-lite"/>
    </source>
</evidence>
<feature type="compositionally biased region" description="Polar residues" evidence="1">
    <location>
        <begin position="240"/>
        <end position="249"/>
    </location>
</feature>
<dbReference type="RefSeq" id="WP_179608861.1">
    <property type="nucleotide sequence ID" value="NZ_BAABEH010000001.1"/>
</dbReference>
<evidence type="ECO:0000313" key="4">
    <source>
        <dbReference type="EMBL" id="NYJ25899.1"/>
    </source>
</evidence>
<evidence type="ECO:0000259" key="3">
    <source>
        <dbReference type="Pfam" id="PF18914"/>
    </source>
</evidence>
<feature type="domain" description="DUF5666" evidence="3">
    <location>
        <begin position="177"/>
        <end position="247"/>
    </location>
</feature>
<dbReference type="Proteomes" id="UP000578352">
    <property type="component" value="Unassembled WGS sequence"/>
</dbReference>
<evidence type="ECO:0000313" key="5">
    <source>
        <dbReference type="Proteomes" id="UP000578352"/>
    </source>
</evidence>
<dbReference type="Pfam" id="PF18914">
    <property type="entry name" value="DUF5666"/>
    <property type="match status" value="1"/>
</dbReference>